<dbReference type="EMBL" id="LR000311">
    <property type="protein sequence ID" value="SVE69930.1"/>
    <property type="molecule type" value="mRNA"/>
</dbReference>
<feature type="region of interest" description="Disordered" evidence="1">
    <location>
        <begin position="17"/>
        <end position="46"/>
    </location>
</feature>
<feature type="compositionally biased region" description="Basic and acidic residues" evidence="1">
    <location>
        <begin position="22"/>
        <end position="41"/>
    </location>
</feature>
<sequence>MKNKVLRNAQWATLKKEKNKIKKEAQMQRKKEAEALGDKAPPKQVPRTIDSMREHDITTVDADDEEVQFDISHDEYESYFSKIYEPKILITSADNPHTKTIHLIRELTKIFPKSEALWRQRTSVKKMIIGAKERGYTDVVVINEDRRTPNGMLISHLPDGPTAYFKISNVKLTKQMKHKNIIKEFTYHRPEVILNNFQTRLGQATSRMLASLFHYDPQFKGRRAVTFHNQRDYIFFRHHRYEFKSEKKAALRELGPRFTLRLQWMQKGTFDTIEGEYEWIIAGKRHEMETSRQSLA</sequence>
<dbReference type="AlphaFoldDB" id="A0A4Y7LLX7"/>
<evidence type="ECO:0000313" key="3">
    <source>
        <dbReference type="EMBL" id="SVE69930.1"/>
    </source>
</evidence>
<proteinExistence type="evidence at transcript level"/>
<dbReference type="FunFam" id="3.40.50.10480:FF:000002">
    <property type="entry name" value="Ribosome production factor 1"/>
    <property type="match status" value="1"/>
</dbReference>
<dbReference type="SUPFAM" id="SSF52954">
    <property type="entry name" value="Class II aaRS ABD-related"/>
    <property type="match status" value="1"/>
</dbReference>
<dbReference type="PANTHER" id="PTHR22734">
    <property type="entry name" value="U3 SMALL NUCLEOLAR RIBONUCLEOPROTEIN PROTEIN IMP4"/>
    <property type="match status" value="1"/>
</dbReference>
<dbReference type="PROSITE" id="PS50833">
    <property type="entry name" value="BRIX"/>
    <property type="match status" value="1"/>
</dbReference>
<dbReference type="InterPro" id="IPR044281">
    <property type="entry name" value="IMP4/RPF1"/>
</dbReference>
<dbReference type="GO" id="GO:0000460">
    <property type="term" value="P:maturation of 5.8S rRNA"/>
    <property type="evidence" value="ECO:0007669"/>
    <property type="project" value="TreeGrafter"/>
</dbReference>
<accession>A0A4Y7LLX7</accession>
<name>A0A4Y7LLX7_9CRUS</name>
<dbReference type="GO" id="GO:0000470">
    <property type="term" value="P:maturation of LSU-rRNA"/>
    <property type="evidence" value="ECO:0007669"/>
    <property type="project" value="TreeGrafter"/>
</dbReference>
<protein>
    <submittedName>
        <fullName evidence="3">EOG090X09U6</fullName>
    </submittedName>
</protein>
<dbReference type="Gene3D" id="3.40.50.10480">
    <property type="entry name" value="Probable brix-domain ribosomal biogenesis protein"/>
    <property type="match status" value="1"/>
</dbReference>
<dbReference type="GO" id="GO:0042134">
    <property type="term" value="F:rRNA primary transcript binding"/>
    <property type="evidence" value="ECO:0007669"/>
    <property type="project" value="InterPro"/>
</dbReference>
<reference evidence="3" key="1">
    <citation type="submission" date="2018-08" db="EMBL/GenBank/DDBJ databases">
        <authorList>
            <person name="Cornetti L."/>
        </authorList>
    </citation>
    <scope>NUCLEOTIDE SEQUENCE</scope>
    <source>
        <strain evidence="3">FI-BAL1-1</strain>
    </source>
</reference>
<evidence type="ECO:0000256" key="1">
    <source>
        <dbReference type="SAM" id="MobiDB-lite"/>
    </source>
</evidence>
<dbReference type="InterPro" id="IPR007109">
    <property type="entry name" value="Brix"/>
</dbReference>
<dbReference type="SMART" id="SM00879">
    <property type="entry name" value="Brix"/>
    <property type="match status" value="1"/>
</dbReference>
<dbReference type="GO" id="GO:0030687">
    <property type="term" value="C:preribosome, large subunit precursor"/>
    <property type="evidence" value="ECO:0007669"/>
    <property type="project" value="TreeGrafter"/>
</dbReference>
<dbReference type="GO" id="GO:0005730">
    <property type="term" value="C:nucleolus"/>
    <property type="evidence" value="ECO:0007669"/>
    <property type="project" value="TreeGrafter"/>
</dbReference>
<gene>
    <name evidence="3" type="primary">EOG090X09U6</name>
</gene>
<feature type="domain" description="Brix" evidence="2">
    <location>
        <begin position="86"/>
        <end position="271"/>
    </location>
</feature>
<dbReference type="PANTHER" id="PTHR22734:SF3">
    <property type="entry name" value="RIBOSOME PRODUCTION FACTOR 1"/>
    <property type="match status" value="1"/>
</dbReference>
<organism evidence="3">
    <name type="scientific">Eubosmina coregoni</name>
    <dbReference type="NCBI Taxonomy" id="186181"/>
    <lineage>
        <taxon>Eukaryota</taxon>
        <taxon>Metazoa</taxon>
        <taxon>Ecdysozoa</taxon>
        <taxon>Arthropoda</taxon>
        <taxon>Crustacea</taxon>
        <taxon>Branchiopoda</taxon>
        <taxon>Diplostraca</taxon>
        <taxon>Cladocera</taxon>
        <taxon>Anomopoda</taxon>
        <taxon>Bosminidae</taxon>
        <taxon>Eubosmina</taxon>
    </lineage>
</organism>
<evidence type="ECO:0000259" key="2">
    <source>
        <dbReference type="PROSITE" id="PS50833"/>
    </source>
</evidence>
<dbReference type="Pfam" id="PF04427">
    <property type="entry name" value="Brix"/>
    <property type="match status" value="1"/>
</dbReference>